<sequence length="63" mass="6787">MTDFFQIRVPRVGNIPKGAPRPPSIPLQPISRPPAAAPTVTKSLPVLTDFTGLNSDDDDDDDD</sequence>
<dbReference type="EMBL" id="MK072277">
    <property type="protein sequence ID" value="AYV81455.1"/>
    <property type="molecule type" value="Genomic_DNA"/>
</dbReference>
<feature type="region of interest" description="Disordered" evidence="1">
    <location>
        <begin position="13"/>
        <end position="43"/>
    </location>
</feature>
<feature type="compositionally biased region" description="Pro residues" evidence="1">
    <location>
        <begin position="19"/>
        <end position="36"/>
    </location>
</feature>
<organism evidence="2">
    <name type="scientific">Harvfovirus sp</name>
    <dbReference type="NCBI Taxonomy" id="2487768"/>
    <lineage>
        <taxon>Viruses</taxon>
        <taxon>Varidnaviria</taxon>
        <taxon>Bamfordvirae</taxon>
        <taxon>Nucleocytoviricota</taxon>
        <taxon>Megaviricetes</taxon>
        <taxon>Imitervirales</taxon>
        <taxon>Mimiviridae</taxon>
        <taxon>Klosneuvirinae</taxon>
    </lineage>
</organism>
<accession>A0A3G5A2N3</accession>
<gene>
    <name evidence="2" type="ORF">Harvfovirus35_4</name>
</gene>
<evidence type="ECO:0000256" key="1">
    <source>
        <dbReference type="SAM" id="MobiDB-lite"/>
    </source>
</evidence>
<reference evidence="2" key="1">
    <citation type="submission" date="2018-10" db="EMBL/GenBank/DDBJ databases">
        <title>Hidden diversity of soil giant viruses.</title>
        <authorList>
            <person name="Schulz F."/>
            <person name="Alteio L."/>
            <person name="Goudeau D."/>
            <person name="Ryan E.M."/>
            <person name="Malmstrom R.R."/>
            <person name="Blanchard J."/>
            <person name="Woyke T."/>
        </authorList>
    </citation>
    <scope>NUCLEOTIDE SEQUENCE</scope>
    <source>
        <strain evidence="2">HAV1</strain>
    </source>
</reference>
<protein>
    <submittedName>
        <fullName evidence="2">Uncharacterized protein</fullName>
    </submittedName>
</protein>
<evidence type="ECO:0000313" key="2">
    <source>
        <dbReference type="EMBL" id="AYV81455.1"/>
    </source>
</evidence>
<proteinExistence type="predicted"/>
<name>A0A3G5A2N3_9VIRU</name>